<dbReference type="GeneID" id="33060582"/>
<evidence type="ECO:0000256" key="1">
    <source>
        <dbReference type="SAM" id="MobiDB-lite"/>
    </source>
</evidence>
<accession>A0ABM5ZV84</accession>
<feature type="chain" id="PRO_5046450526" description="Lipoprotein" evidence="2">
    <location>
        <begin position="27"/>
        <end position="105"/>
    </location>
</feature>
<reference evidence="3 4" key="1">
    <citation type="submission" date="2016-03" db="EMBL/GenBank/DDBJ databases">
        <title>Genome sequencing of Psychrobacter alimentarius PAMC 27889.</title>
        <authorList>
            <person name="Lee J."/>
            <person name="Kim O.-S."/>
        </authorList>
    </citation>
    <scope>NUCLEOTIDE SEQUENCE [LARGE SCALE GENOMIC DNA]</scope>
    <source>
        <strain evidence="3 4">PAMC 27889</strain>
    </source>
</reference>
<dbReference type="RefSeq" id="WP_062843767.1">
    <property type="nucleotide sequence ID" value="NZ_CP014945.1"/>
</dbReference>
<evidence type="ECO:0000313" key="4">
    <source>
        <dbReference type="Proteomes" id="UP000076104"/>
    </source>
</evidence>
<dbReference type="EMBL" id="CP014945">
    <property type="protein sequence ID" value="AMT96002.1"/>
    <property type="molecule type" value="Genomic_DNA"/>
</dbReference>
<sequence length="105" mass="10702">MVIKNSSSKKSWLTVGLVAAALTLGACGKKDEAPMETDSSVDAQTTVEDEATGVATASDDVAVASANETSTDDVAVASANDEVTVGADDKEMLDGTEDSEHVSTY</sequence>
<keyword evidence="4" id="KW-1185">Reference proteome</keyword>
<gene>
    <name evidence="3" type="ORF">A3K91_0371</name>
</gene>
<evidence type="ECO:0000256" key="2">
    <source>
        <dbReference type="SAM" id="SignalP"/>
    </source>
</evidence>
<dbReference type="PROSITE" id="PS51257">
    <property type="entry name" value="PROKAR_LIPOPROTEIN"/>
    <property type="match status" value="1"/>
</dbReference>
<feature type="region of interest" description="Disordered" evidence="1">
    <location>
        <begin position="67"/>
        <end position="105"/>
    </location>
</feature>
<evidence type="ECO:0008006" key="5">
    <source>
        <dbReference type="Google" id="ProtNLM"/>
    </source>
</evidence>
<keyword evidence="2" id="KW-0732">Signal</keyword>
<feature type="signal peptide" evidence="2">
    <location>
        <begin position="1"/>
        <end position="26"/>
    </location>
</feature>
<organism evidence="3 4">
    <name type="scientific">Psychrobacter alimentarius</name>
    <dbReference type="NCBI Taxonomy" id="261164"/>
    <lineage>
        <taxon>Bacteria</taxon>
        <taxon>Pseudomonadati</taxon>
        <taxon>Pseudomonadota</taxon>
        <taxon>Gammaproteobacteria</taxon>
        <taxon>Moraxellales</taxon>
        <taxon>Moraxellaceae</taxon>
        <taxon>Psychrobacter</taxon>
    </lineage>
</organism>
<evidence type="ECO:0000313" key="3">
    <source>
        <dbReference type="EMBL" id="AMT96002.1"/>
    </source>
</evidence>
<feature type="compositionally biased region" description="Basic and acidic residues" evidence="1">
    <location>
        <begin position="87"/>
        <end position="105"/>
    </location>
</feature>
<proteinExistence type="predicted"/>
<name>A0ABM5ZV84_9GAMM</name>
<dbReference type="Proteomes" id="UP000076104">
    <property type="component" value="Chromosome"/>
</dbReference>
<protein>
    <recommendedName>
        <fullName evidence="5">Lipoprotein</fullName>
    </recommendedName>
</protein>